<dbReference type="KEGG" id="lsw:GTO87_00500"/>
<keyword evidence="1" id="KW-0472">Membrane</keyword>
<dbReference type="PANTHER" id="PTHR40076:SF1">
    <property type="entry name" value="MEMBRANE PROTEIN"/>
    <property type="match status" value="1"/>
</dbReference>
<dbReference type="AlphaFoldDB" id="A0A7H9EHS3"/>
<dbReference type="InterPro" id="IPR010380">
    <property type="entry name" value="DUF975"/>
</dbReference>
<gene>
    <name evidence="2" type="ORF">GTO87_00500</name>
</gene>
<proteinExistence type="predicted"/>
<dbReference type="RefSeq" id="WP_180849065.1">
    <property type="nucleotide sequence ID" value="NZ_CP047418.1"/>
</dbReference>
<evidence type="ECO:0000313" key="2">
    <source>
        <dbReference type="EMBL" id="QLL77243.1"/>
    </source>
</evidence>
<accession>A0A7H9EHS3</accession>
<feature type="transmembrane region" description="Helical" evidence="1">
    <location>
        <begin position="187"/>
        <end position="211"/>
    </location>
</feature>
<keyword evidence="1" id="KW-1133">Transmembrane helix</keyword>
<evidence type="ECO:0000313" key="3">
    <source>
        <dbReference type="Proteomes" id="UP000510886"/>
    </source>
</evidence>
<feature type="transmembrane region" description="Helical" evidence="1">
    <location>
        <begin position="72"/>
        <end position="93"/>
    </location>
</feature>
<reference evidence="2 3" key="1">
    <citation type="submission" date="2020-01" db="EMBL/GenBank/DDBJ databases">
        <title>Complete and circular genome sequences of six lactobacillus isolates from horses.</title>
        <authorList>
            <person name="Hassan H.M."/>
        </authorList>
    </citation>
    <scope>NUCLEOTIDE SEQUENCE [LARGE SCALE GENOMIC DNA]</scope>
    <source>
        <strain evidence="2 3">1A</strain>
    </source>
</reference>
<name>A0A7H9EHS3_9LACO</name>
<dbReference type="EMBL" id="CP047418">
    <property type="protein sequence ID" value="QLL77243.1"/>
    <property type="molecule type" value="Genomic_DNA"/>
</dbReference>
<evidence type="ECO:0000256" key="1">
    <source>
        <dbReference type="SAM" id="Phobius"/>
    </source>
</evidence>
<dbReference type="GeneID" id="89599051"/>
<feature type="transmembrane region" description="Helical" evidence="1">
    <location>
        <begin position="114"/>
        <end position="142"/>
    </location>
</feature>
<protein>
    <submittedName>
        <fullName evidence="2">DUF975 family protein</fullName>
    </submittedName>
</protein>
<sequence length="230" mass="26340">MVTRKQLKQEARQELSGNWWTAIKVMIIPYLLLAVVLTIIGIATFATLKANWTAGISEGATMHHSHGTGGSSGASIIANLFLIGVQFTFLDWLRQHQAPLHPVRSGLQVFTGKHFFSVLIIFIVRNIFIFLWSLLLVIPGIIKGYSYSQAFFIYKDIKDRGESDKYSYLDYITLSRKLMDGHKMEFFVLQLSFIGWDLLGMLTLGIGYLWISPYKQMTFVNYYRHLTSEQ</sequence>
<keyword evidence="1" id="KW-0812">Transmembrane</keyword>
<feature type="transmembrane region" description="Helical" evidence="1">
    <location>
        <begin position="21"/>
        <end position="46"/>
    </location>
</feature>
<dbReference type="Pfam" id="PF06161">
    <property type="entry name" value="DUF975"/>
    <property type="match status" value="1"/>
</dbReference>
<dbReference type="PANTHER" id="PTHR40076">
    <property type="entry name" value="MEMBRANE PROTEIN-RELATED"/>
    <property type="match status" value="1"/>
</dbReference>
<dbReference type="Proteomes" id="UP000510886">
    <property type="component" value="Chromosome"/>
</dbReference>
<organism evidence="2 3">
    <name type="scientific">Ligilactobacillus saerimneri</name>
    <dbReference type="NCBI Taxonomy" id="228229"/>
    <lineage>
        <taxon>Bacteria</taxon>
        <taxon>Bacillati</taxon>
        <taxon>Bacillota</taxon>
        <taxon>Bacilli</taxon>
        <taxon>Lactobacillales</taxon>
        <taxon>Lactobacillaceae</taxon>
        <taxon>Ligilactobacillus</taxon>
    </lineage>
</organism>